<dbReference type="RefSeq" id="WP_103200062.1">
    <property type="nucleotide sequence ID" value="NZ_AP026553.1"/>
</dbReference>
<evidence type="ECO:0000313" key="2">
    <source>
        <dbReference type="EMBL" id="POB48808.1"/>
    </source>
</evidence>
<name>A0A2S3R515_VIBVL</name>
<dbReference type="InterPro" id="IPR036374">
    <property type="entry name" value="OxRdtase_Mopterin-bd_sf"/>
</dbReference>
<evidence type="ECO:0000259" key="1">
    <source>
        <dbReference type="Pfam" id="PF00174"/>
    </source>
</evidence>
<dbReference type="EMBL" id="PDGH01000058">
    <property type="protein sequence ID" value="POB48808.1"/>
    <property type="molecule type" value="Genomic_DNA"/>
</dbReference>
<dbReference type="SUPFAM" id="SSF56524">
    <property type="entry name" value="Oxidoreductase molybdopterin-binding domain"/>
    <property type="match status" value="1"/>
</dbReference>
<protein>
    <recommendedName>
        <fullName evidence="1">Oxidoreductase molybdopterin-binding domain-containing protein</fullName>
    </recommendedName>
</protein>
<evidence type="ECO:0000313" key="3">
    <source>
        <dbReference type="Proteomes" id="UP000237466"/>
    </source>
</evidence>
<dbReference type="AlphaFoldDB" id="A0A2S3R515"/>
<reference evidence="2 3" key="1">
    <citation type="journal article" date="2018" name="Front. Microbiol.">
        <title>Phylogeny of Vibrio vulnificus from the Analysis of the Core-Genome: Implications for Intra-Species Taxonomy.</title>
        <authorList>
            <person name="Roig F.J."/>
            <person name="Gonzalez-Candelas F."/>
            <person name="Sanjuan E."/>
            <person name="Fouz B."/>
            <person name="Feil E.J."/>
            <person name="Llorens C."/>
            <person name="Baker-Austin C."/>
            <person name="Oliver J.D."/>
            <person name="Danin-Poleg Y."/>
            <person name="Gibas C.J."/>
            <person name="Kashi Y."/>
            <person name="Gulig P.A."/>
            <person name="Morrison S.S."/>
            <person name="Amaro C."/>
        </authorList>
    </citation>
    <scope>NUCLEOTIDE SEQUENCE [LARGE SCALE GENOMIC DNA]</scope>
    <source>
        <strain evidence="2 3">CECT4608</strain>
    </source>
</reference>
<dbReference type="Proteomes" id="UP000237466">
    <property type="component" value="Unassembled WGS sequence"/>
</dbReference>
<sequence length="174" mass="19691">MVYASLEMTMKFAWQIGILALLPTLCLAQIYPPPQGEVLLTISGNIDNRNSPDGFVLDRETLTSFEQVTIQTDNHVVASVYQYQGPRLSDLLSYVGAKGSELIVIAWDDYVANIPIEDVTNYPVILATHENGKVMTIDDKGPLFVVYPFSDNPELRFDLYYNRSVWQVREIKVE</sequence>
<gene>
    <name evidence="2" type="ORF">CRN52_07355</name>
</gene>
<accession>A0A2S3R515</accession>
<dbReference type="InterPro" id="IPR000572">
    <property type="entry name" value="OxRdtase_Mopterin-bd_dom"/>
</dbReference>
<dbReference type="Gene3D" id="3.90.420.10">
    <property type="entry name" value="Oxidoreductase, molybdopterin-binding domain"/>
    <property type="match status" value="1"/>
</dbReference>
<feature type="domain" description="Oxidoreductase molybdopterin-binding" evidence="1">
    <location>
        <begin position="75"/>
        <end position="148"/>
    </location>
</feature>
<organism evidence="2 3">
    <name type="scientific">Vibrio vulnificus</name>
    <dbReference type="NCBI Taxonomy" id="672"/>
    <lineage>
        <taxon>Bacteria</taxon>
        <taxon>Pseudomonadati</taxon>
        <taxon>Pseudomonadota</taxon>
        <taxon>Gammaproteobacteria</taxon>
        <taxon>Vibrionales</taxon>
        <taxon>Vibrionaceae</taxon>
        <taxon>Vibrio</taxon>
    </lineage>
</organism>
<dbReference type="Pfam" id="PF00174">
    <property type="entry name" value="Oxidored_molyb"/>
    <property type="match status" value="1"/>
</dbReference>
<comment type="caution">
    <text evidence="2">The sequence shown here is derived from an EMBL/GenBank/DDBJ whole genome shotgun (WGS) entry which is preliminary data.</text>
</comment>
<proteinExistence type="predicted"/>